<organism evidence="3 4">
    <name type="scientific">Streblomastix strix</name>
    <dbReference type="NCBI Taxonomy" id="222440"/>
    <lineage>
        <taxon>Eukaryota</taxon>
        <taxon>Metamonada</taxon>
        <taxon>Preaxostyla</taxon>
        <taxon>Oxymonadida</taxon>
        <taxon>Streblomastigidae</taxon>
        <taxon>Streblomastix</taxon>
    </lineage>
</organism>
<dbReference type="OrthoDB" id="424310at2759"/>
<dbReference type="GO" id="GO:0045505">
    <property type="term" value="F:dynein intermediate chain binding"/>
    <property type="evidence" value="ECO:0007669"/>
    <property type="project" value="InterPro"/>
</dbReference>
<evidence type="ECO:0000313" key="4">
    <source>
        <dbReference type="Proteomes" id="UP000324800"/>
    </source>
</evidence>
<comment type="caution">
    <text evidence="3">The sequence shown here is derived from an EMBL/GenBank/DDBJ whole genome shotgun (WGS) entry which is preliminary data.</text>
</comment>
<dbReference type="PANTHER" id="PTHR45703:SF36">
    <property type="entry name" value="DYNEIN HEAVY CHAIN, CYTOPLASMIC"/>
    <property type="match status" value="1"/>
</dbReference>
<dbReference type="Gene3D" id="3.40.50.300">
    <property type="entry name" value="P-loop containing nucleotide triphosphate hydrolases"/>
    <property type="match status" value="1"/>
</dbReference>
<dbReference type="GO" id="GO:0051959">
    <property type="term" value="F:dynein light intermediate chain binding"/>
    <property type="evidence" value="ECO:0007669"/>
    <property type="project" value="InterPro"/>
</dbReference>
<reference evidence="3 4" key="1">
    <citation type="submission" date="2019-03" db="EMBL/GenBank/DDBJ databases">
        <title>Single cell metagenomics reveals metabolic interactions within the superorganism composed of flagellate Streblomastix strix and complex community of Bacteroidetes bacteria on its surface.</title>
        <authorList>
            <person name="Treitli S.C."/>
            <person name="Kolisko M."/>
            <person name="Husnik F."/>
            <person name="Keeling P."/>
            <person name="Hampl V."/>
        </authorList>
    </citation>
    <scope>NUCLEOTIDE SEQUENCE [LARGE SCALE GENOMIC DNA]</scope>
    <source>
        <strain evidence="3">ST1C</strain>
    </source>
</reference>
<dbReference type="Pfam" id="PF12774">
    <property type="entry name" value="AAA_6"/>
    <property type="match status" value="1"/>
</dbReference>
<feature type="non-terminal residue" evidence="3">
    <location>
        <position position="209"/>
    </location>
</feature>
<dbReference type="GO" id="GO:0005524">
    <property type="term" value="F:ATP binding"/>
    <property type="evidence" value="ECO:0007669"/>
    <property type="project" value="InterPro"/>
</dbReference>
<accession>A0A5J4TN98</accession>
<feature type="domain" description="Dynein heavy chain hydrolytic ATP-binding dynein motor region" evidence="2">
    <location>
        <begin position="1"/>
        <end position="54"/>
    </location>
</feature>
<protein>
    <recommendedName>
        <fullName evidence="2">Dynein heavy chain hydrolytic ATP-binding dynein motor region domain-containing protein</fullName>
    </recommendedName>
</protein>
<dbReference type="InterPro" id="IPR026983">
    <property type="entry name" value="DHC"/>
</dbReference>
<dbReference type="InterPro" id="IPR027417">
    <property type="entry name" value="P-loop_NTPase"/>
</dbReference>
<proteinExistence type="predicted"/>
<dbReference type="GO" id="GO:0007018">
    <property type="term" value="P:microtubule-based movement"/>
    <property type="evidence" value="ECO:0007669"/>
    <property type="project" value="InterPro"/>
</dbReference>
<dbReference type="Proteomes" id="UP000324800">
    <property type="component" value="Unassembled WGS sequence"/>
</dbReference>
<feature type="region of interest" description="Disordered" evidence="1">
    <location>
        <begin position="185"/>
        <end position="209"/>
    </location>
</feature>
<name>A0A5J4TN98_9EUKA</name>
<evidence type="ECO:0000259" key="2">
    <source>
        <dbReference type="Pfam" id="PF12774"/>
    </source>
</evidence>
<dbReference type="PANTHER" id="PTHR45703">
    <property type="entry name" value="DYNEIN HEAVY CHAIN"/>
    <property type="match status" value="1"/>
</dbReference>
<feature type="compositionally biased region" description="Basic and acidic residues" evidence="1">
    <location>
        <begin position="199"/>
        <end position="209"/>
    </location>
</feature>
<feature type="compositionally biased region" description="Low complexity" evidence="1">
    <location>
        <begin position="185"/>
        <end position="196"/>
    </location>
</feature>
<gene>
    <name evidence="3" type="ORF">EZS28_045582</name>
</gene>
<evidence type="ECO:0000256" key="1">
    <source>
        <dbReference type="SAM" id="MobiDB-lite"/>
    </source>
</evidence>
<dbReference type="AlphaFoldDB" id="A0A5J4TN98"/>
<dbReference type="EMBL" id="SNRW01029211">
    <property type="protein sequence ID" value="KAA6358891.1"/>
    <property type="molecule type" value="Genomic_DNA"/>
</dbReference>
<dbReference type="GO" id="GO:0030286">
    <property type="term" value="C:dynein complex"/>
    <property type="evidence" value="ECO:0007669"/>
    <property type="project" value="InterPro"/>
</dbReference>
<sequence>MNTCGNPAGPAETIKTETTKDLTKALSRQCVVFNCSDQIDYQMMGRFFSGLVQSACDGHGSYQSKVQQFTNNGNWRSLVLNHFPEGDIQSTTCKLDLTNVLKYAITSSLPTPRPASSDYQIFGISPMFSKLQQSMFNCRDIHSRKQIIVKNIVYHASPPPEKVSSPFVYWTLSAYGPSSQQTFTMSISSQSQSSSSGTGDKDTPYLDRV</sequence>
<evidence type="ECO:0000313" key="3">
    <source>
        <dbReference type="EMBL" id="KAA6358891.1"/>
    </source>
</evidence>
<dbReference type="InterPro" id="IPR035699">
    <property type="entry name" value="AAA_6"/>
</dbReference>